<name>A0A1E5Q786_9PROT</name>
<dbReference type="RefSeq" id="WP_069958128.1">
    <property type="nucleotide sequence ID" value="NZ_MCGG01000027.1"/>
</dbReference>
<keyword evidence="1 8" id="KW-0963">Cytoplasm</keyword>
<comment type="similarity">
    <text evidence="8">Belongs to the MobA family.</text>
</comment>
<dbReference type="EMBL" id="MCGG01000027">
    <property type="protein sequence ID" value="OEJ66922.1"/>
    <property type="molecule type" value="Genomic_DNA"/>
</dbReference>
<organism evidence="10 11">
    <name type="scientific">Magnetovibrio blakemorei</name>
    <dbReference type="NCBI Taxonomy" id="28181"/>
    <lineage>
        <taxon>Bacteria</taxon>
        <taxon>Pseudomonadati</taxon>
        <taxon>Pseudomonadota</taxon>
        <taxon>Alphaproteobacteria</taxon>
        <taxon>Rhodospirillales</taxon>
        <taxon>Magnetovibrionaceae</taxon>
        <taxon>Magnetovibrio</taxon>
    </lineage>
</organism>
<evidence type="ECO:0000313" key="11">
    <source>
        <dbReference type="Proteomes" id="UP000095347"/>
    </source>
</evidence>
<feature type="binding site" evidence="8">
    <location>
        <position position="113"/>
    </location>
    <ligand>
        <name>Mg(2+)</name>
        <dbReference type="ChEBI" id="CHEBI:18420"/>
    </ligand>
</feature>
<gene>
    <name evidence="8" type="primary">mobA</name>
    <name evidence="10" type="ORF">BEN30_11040</name>
</gene>
<keyword evidence="11" id="KW-1185">Reference proteome</keyword>
<dbReference type="GO" id="GO:0061603">
    <property type="term" value="F:molybdenum cofactor guanylyltransferase activity"/>
    <property type="evidence" value="ECO:0007669"/>
    <property type="project" value="UniProtKB-EC"/>
</dbReference>
<keyword evidence="4 8" id="KW-0547">Nucleotide-binding</keyword>
<comment type="domain">
    <text evidence="8">The N-terminal domain determines nucleotide recognition and specific binding, while the C-terminal domain determines the specific binding to the target protein.</text>
</comment>
<reference evidence="11" key="1">
    <citation type="submission" date="2016-07" db="EMBL/GenBank/DDBJ databases">
        <authorList>
            <person name="Florea S."/>
            <person name="Webb J.S."/>
            <person name="Jaromczyk J."/>
            <person name="Schardl C.L."/>
        </authorList>
    </citation>
    <scope>NUCLEOTIDE SEQUENCE [LARGE SCALE GENOMIC DNA]</scope>
    <source>
        <strain evidence="11">MV-1</strain>
    </source>
</reference>
<proteinExistence type="inferred from homology"/>
<keyword evidence="6 8" id="KW-0342">GTP-binding</keyword>
<dbReference type="GO" id="GO:0005737">
    <property type="term" value="C:cytoplasm"/>
    <property type="evidence" value="ECO:0007669"/>
    <property type="project" value="UniProtKB-SubCell"/>
</dbReference>
<dbReference type="CDD" id="cd02503">
    <property type="entry name" value="MobA"/>
    <property type="match status" value="1"/>
</dbReference>
<dbReference type="InterPro" id="IPR029044">
    <property type="entry name" value="Nucleotide-diphossugar_trans"/>
</dbReference>
<comment type="cofactor">
    <cofactor evidence="8">
        <name>Mg(2+)</name>
        <dbReference type="ChEBI" id="CHEBI:18420"/>
    </cofactor>
</comment>
<dbReference type="Pfam" id="PF12804">
    <property type="entry name" value="NTP_transf_3"/>
    <property type="match status" value="1"/>
</dbReference>
<dbReference type="GO" id="GO:0046872">
    <property type="term" value="F:metal ion binding"/>
    <property type="evidence" value="ECO:0007669"/>
    <property type="project" value="UniProtKB-KW"/>
</dbReference>
<keyword evidence="5 8" id="KW-0460">Magnesium</keyword>
<feature type="binding site" evidence="8">
    <location>
        <position position="60"/>
    </location>
    <ligand>
        <name>GTP</name>
        <dbReference type="ChEBI" id="CHEBI:37565"/>
    </ligand>
</feature>
<evidence type="ECO:0000256" key="8">
    <source>
        <dbReference type="HAMAP-Rule" id="MF_00316"/>
    </source>
</evidence>
<evidence type="ECO:0000256" key="7">
    <source>
        <dbReference type="ARBA" id="ARBA00023150"/>
    </source>
</evidence>
<dbReference type="InterPro" id="IPR013482">
    <property type="entry name" value="Molybde_CF_guanTrfase"/>
</dbReference>
<dbReference type="SUPFAM" id="SSF53448">
    <property type="entry name" value="Nucleotide-diphospho-sugar transferases"/>
    <property type="match status" value="1"/>
</dbReference>
<keyword evidence="10" id="KW-0548">Nucleotidyltransferase</keyword>
<feature type="binding site" evidence="8">
    <location>
        <position position="32"/>
    </location>
    <ligand>
        <name>GTP</name>
        <dbReference type="ChEBI" id="CHEBI:37565"/>
    </ligand>
</feature>
<dbReference type="HAMAP" id="MF_00316">
    <property type="entry name" value="MobA"/>
    <property type="match status" value="1"/>
</dbReference>
<evidence type="ECO:0000256" key="3">
    <source>
        <dbReference type="ARBA" id="ARBA00022723"/>
    </source>
</evidence>
<evidence type="ECO:0000256" key="1">
    <source>
        <dbReference type="ARBA" id="ARBA00022490"/>
    </source>
</evidence>
<dbReference type="Gene3D" id="3.90.550.10">
    <property type="entry name" value="Spore Coat Polysaccharide Biosynthesis Protein SpsA, Chain A"/>
    <property type="match status" value="1"/>
</dbReference>
<dbReference type="EC" id="2.7.7.77" evidence="8"/>
<dbReference type="InterPro" id="IPR025877">
    <property type="entry name" value="MobA-like_NTP_Trfase"/>
</dbReference>
<evidence type="ECO:0000313" key="10">
    <source>
        <dbReference type="EMBL" id="OEJ66922.1"/>
    </source>
</evidence>
<comment type="function">
    <text evidence="8">Transfers a GMP moiety from GTP to Mo-molybdopterin (Mo-MPT) cofactor (Moco or molybdenum cofactor) to form Mo-molybdopterin guanine dinucleotide (Mo-MGD) cofactor.</text>
</comment>
<accession>A0A1E5Q786</accession>
<dbReference type="PANTHER" id="PTHR19136">
    <property type="entry name" value="MOLYBDENUM COFACTOR GUANYLYLTRANSFERASE"/>
    <property type="match status" value="1"/>
</dbReference>
<feature type="binding site" evidence="8">
    <location>
        <position position="113"/>
    </location>
    <ligand>
        <name>GTP</name>
        <dbReference type="ChEBI" id="CHEBI:37565"/>
    </ligand>
</feature>
<evidence type="ECO:0000256" key="2">
    <source>
        <dbReference type="ARBA" id="ARBA00022679"/>
    </source>
</evidence>
<feature type="domain" description="MobA-like NTP transferase" evidence="9">
    <location>
        <begin position="16"/>
        <end position="174"/>
    </location>
</feature>
<dbReference type="PANTHER" id="PTHR19136:SF81">
    <property type="entry name" value="MOLYBDENUM COFACTOR GUANYLYLTRANSFERASE"/>
    <property type="match status" value="1"/>
</dbReference>
<feature type="binding site" evidence="8">
    <location>
        <begin position="19"/>
        <end position="21"/>
    </location>
    <ligand>
        <name>GTP</name>
        <dbReference type="ChEBI" id="CHEBI:37565"/>
    </ligand>
</feature>
<keyword evidence="7 8" id="KW-0501">Molybdenum cofactor biosynthesis</keyword>
<keyword evidence="2 8" id="KW-0808">Transferase</keyword>
<keyword evidence="3 8" id="KW-0479">Metal-binding</keyword>
<dbReference type="AlphaFoldDB" id="A0A1E5Q786"/>
<dbReference type="GO" id="GO:1902758">
    <property type="term" value="P:bis(molybdopterin guanine dinucleotide)molybdenum biosynthetic process"/>
    <property type="evidence" value="ECO:0007669"/>
    <property type="project" value="TreeGrafter"/>
</dbReference>
<dbReference type="STRING" id="28181.BEN30_11040"/>
<protein>
    <recommendedName>
        <fullName evidence="8">Molybdenum cofactor guanylyltransferase</fullName>
        <shortName evidence="8">MoCo guanylyltransferase</shortName>
        <ecNumber evidence="8">2.7.7.77</ecNumber>
    </recommendedName>
    <alternativeName>
        <fullName evidence="8">GTP:molybdopterin guanylyltransferase</fullName>
    </alternativeName>
    <alternativeName>
        <fullName evidence="8">Mo-MPT guanylyltransferase</fullName>
    </alternativeName>
    <alternativeName>
        <fullName evidence="8">Molybdopterin guanylyltransferase</fullName>
    </alternativeName>
    <alternativeName>
        <fullName evidence="8">Molybdopterin-guanine dinucleotide synthase</fullName>
        <shortName evidence="8">MGD synthase</shortName>
    </alternativeName>
</protein>
<dbReference type="OrthoDB" id="9788394at2"/>
<dbReference type="NCBIfam" id="TIGR02665">
    <property type="entry name" value="molyb_mobA"/>
    <property type="match status" value="1"/>
</dbReference>
<comment type="subunit">
    <text evidence="8">Monomer.</text>
</comment>
<evidence type="ECO:0000256" key="6">
    <source>
        <dbReference type="ARBA" id="ARBA00023134"/>
    </source>
</evidence>
<sequence length="216" mass="23429">MNTQSLIPSGSREIVGVLLAGGLSRRFNGGDKCLQVLDGKTLLERVAKLAAPQVGAMILNINGDAERFPDLGLPVLKDSVEGHAGPLAGVLSALDFVAEHMPHARWVATFATDAPFVPRNWVNLLQAAITREEACLGTVTSHGRSHPVIGLWPVSLRYELRHAIEVDGMRKVDAWTAGYKVATVDFDFDRIDPFFNINTPEDLATAHDLLAERIAS</sequence>
<evidence type="ECO:0000256" key="5">
    <source>
        <dbReference type="ARBA" id="ARBA00022842"/>
    </source>
</evidence>
<comment type="catalytic activity">
    <reaction evidence="8">
        <text>Mo-molybdopterin + GTP + H(+) = Mo-molybdopterin guanine dinucleotide + diphosphate</text>
        <dbReference type="Rhea" id="RHEA:34243"/>
        <dbReference type="ChEBI" id="CHEBI:15378"/>
        <dbReference type="ChEBI" id="CHEBI:33019"/>
        <dbReference type="ChEBI" id="CHEBI:37565"/>
        <dbReference type="ChEBI" id="CHEBI:71302"/>
        <dbReference type="ChEBI" id="CHEBI:71310"/>
        <dbReference type="EC" id="2.7.7.77"/>
    </reaction>
</comment>
<dbReference type="GO" id="GO:0005525">
    <property type="term" value="F:GTP binding"/>
    <property type="evidence" value="ECO:0007669"/>
    <property type="project" value="UniProtKB-UniRule"/>
</dbReference>
<evidence type="ECO:0000259" key="9">
    <source>
        <dbReference type="Pfam" id="PF12804"/>
    </source>
</evidence>
<dbReference type="Proteomes" id="UP000095347">
    <property type="component" value="Unassembled WGS sequence"/>
</dbReference>
<comment type="subcellular location">
    <subcellularLocation>
        <location evidence="8">Cytoplasm</location>
    </subcellularLocation>
</comment>
<feature type="binding site" evidence="8">
    <location>
        <position position="78"/>
    </location>
    <ligand>
        <name>GTP</name>
        <dbReference type="ChEBI" id="CHEBI:37565"/>
    </ligand>
</feature>
<evidence type="ECO:0000256" key="4">
    <source>
        <dbReference type="ARBA" id="ARBA00022741"/>
    </source>
</evidence>
<comment type="caution">
    <text evidence="10">The sequence shown here is derived from an EMBL/GenBank/DDBJ whole genome shotgun (WGS) entry which is preliminary data.</text>
</comment>